<dbReference type="PANTHER" id="PTHR48097">
    <property type="entry name" value="L-THREONINE ALDOLASE-RELATED"/>
    <property type="match status" value="1"/>
</dbReference>
<dbReference type="SUPFAM" id="SSF53383">
    <property type="entry name" value="PLP-dependent transferases"/>
    <property type="match status" value="1"/>
</dbReference>
<comment type="cofactor">
    <cofactor evidence="1">
        <name>pyridoxal 5'-phosphate</name>
        <dbReference type="ChEBI" id="CHEBI:597326"/>
    </cofactor>
</comment>
<dbReference type="CDD" id="cd06502">
    <property type="entry name" value="TA_like"/>
    <property type="match status" value="1"/>
</dbReference>
<keyword evidence="3" id="KW-0663">Pyridoxal phosphate</keyword>
<evidence type="ECO:0000256" key="3">
    <source>
        <dbReference type="ARBA" id="ARBA00022898"/>
    </source>
</evidence>
<dbReference type="InterPro" id="IPR001597">
    <property type="entry name" value="ArAA_b-elim_lyase/Thr_aldolase"/>
</dbReference>
<dbReference type="Pfam" id="PF01212">
    <property type="entry name" value="Beta_elim_lyase"/>
    <property type="match status" value="1"/>
</dbReference>
<dbReference type="Gene3D" id="3.90.1150.10">
    <property type="entry name" value="Aspartate Aminotransferase, domain 1"/>
    <property type="match status" value="1"/>
</dbReference>
<evidence type="ECO:0000256" key="1">
    <source>
        <dbReference type="ARBA" id="ARBA00001933"/>
    </source>
</evidence>
<feature type="domain" description="Aromatic amino acid beta-eliminating lyase/threonine aldolase" evidence="6">
    <location>
        <begin position="5"/>
        <end position="289"/>
    </location>
</feature>
<dbReference type="PANTHER" id="PTHR48097:SF9">
    <property type="entry name" value="L-THREONINE ALDOLASE"/>
    <property type="match status" value="1"/>
</dbReference>
<evidence type="ECO:0000256" key="4">
    <source>
        <dbReference type="ARBA" id="ARBA00023239"/>
    </source>
</evidence>
<dbReference type="GO" id="GO:0005829">
    <property type="term" value="C:cytosol"/>
    <property type="evidence" value="ECO:0007669"/>
    <property type="project" value="TreeGrafter"/>
</dbReference>
<dbReference type="InterPro" id="IPR023603">
    <property type="entry name" value="Low_specificity_L-TA-like"/>
</dbReference>
<dbReference type="FunFam" id="3.40.640.10:FF:000030">
    <property type="entry name" value="Low-specificity L-threonine aldolase"/>
    <property type="match status" value="1"/>
</dbReference>
<evidence type="ECO:0000259" key="6">
    <source>
        <dbReference type="Pfam" id="PF01212"/>
    </source>
</evidence>
<dbReference type="InterPro" id="IPR015424">
    <property type="entry name" value="PyrdxlP-dep_Trfase"/>
</dbReference>
<reference evidence="7" key="1">
    <citation type="submission" date="2017-02" db="EMBL/GenBank/DDBJ databases">
        <title>Delving into the versatile metabolic prowess of the omnipresent phylum Bacteroidetes.</title>
        <authorList>
            <person name="Nobu M.K."/>
            <person name="Mei R."/>
            <person name="Narihiro T."/>
            <person name="Kuroda K."/>
            <person name="Liu W.-T."/>
        </authorList>
    </citation>
    <scope>NUCLEOTIDE SEQUENCE</scope>
    <source>
        <strain evidence="7">ADurb.Bin276</strain>
    </source>
</reference>
<dbReference type="GO" id="GO:0006567">
    <property type="term" value="P:L-threonine catabolic process"/>
    <property type="evidence" value="ECO:0007669"/>
    <property type="project" value="TreeGrafter"/>
</dbReference>
<dbReference type="InterPro" id="IPR015421">
    <property type="entry name" value="PyrdxlP-dep_Trfase_major"/>
</dbReference>
<evidence type="ECO:0000256" key="5">
    <source>
        <dbReference type="PIRSR" id="PIRSR017617-1"/>
    </source>
</evidence>
<dbReference type="InterPro" id="IPR015422">
    <property type="entry name" value="PyrdxlP-dep_Trfase_small"/>
</dbReference>
<dbReference type="Gene3D" id="3.40.640.10">
    <property type="entry name" value="Type I PLP-dependent aspartate aminotransferase-like (Major domain)"/>
    <property type="match status" value="1"/>
</dbReference>
<dbReference type="PIRSF" id="PIRSF017617">
    <property type="entry name" value="Thr_aldolase"/>
    <property type="match status" value="1"/>
</dbReference>
<evidence type="ECO:0000313" key="7">
    <source>
        <dbReference type="EMBL" id="OQA54787.1"/>
    </source>
</evidence>
<gene>
    <name evidence="7" type="primary">ltaA</name>
    <name evidence="7" type="ORF">BWY41_01889</name>
</gene>
<comment type="caution">
    <text evidence="7">The sequence shown here is derived from an EMBL/GenBank/DDBJ whole genome shotgun (WGS) entry which is preliminary data.</text>
</comment>
<accession>A0A1V5SJX3</accession>
<dbReference type="EC" id="4.1.2.49" evidence="7"/>
<organism evidence="7">
    <name type="scientific">Candidatus Atribacter allofermentans</name>
    <dbReference type="NCBI Taxonomy" id="1852833"/>
    <lineage>
        <taxon>Bacteria</taxon>
        <taxon>Pseudomonadati</taxon>
        <taxon>Atribacterota</taxon>
        <taxon>Atribacteria</taxon>
        <taxon>Atribacterales</taxon>
        <taxon>Atribacteraceae</taxon>
        <taxon>Atribacter</taxon>
    </lineage>
</organism>
<dbReference type="NCBIfam" id="NF041359">
    <property type="entry name" value="GntG_guanitoxin"/>
    <property type="match status" value="1"/>
</dbReference>
<keyword evidence="4 7" id="KW-0456">Lyase</keyword>
<dbReference type="EMBL" id="MWBQ01000196">
    <property type="protein sequence ID" value="OQA54787.1"/>
    <property type="molecule type" value="Genomic_DNA"/>
</dbReference>
<dbReference type="FunFam" id="3.90.1150.10:FF:000041">
    <property type="entry name" value="Low-specificity L-threonine aldolase"/>
    <property type="match status" value="1"/>
</dbReference>
<dbReference type="Proteomes" id="UP000485569">
    <property type="component" value="Unassembled WGS sequence"/>
</dbReference>
<name>A0A1V5SJX3_9BACT</name>
<dbReference type="GO" id="GO:0006545">
    <property type="term" value="P:glycine biosynthetic process"/>
    <property type="evidence" value="ECO:0007669"/>
    <property type="project" value="TreeGrafter"/>
</dbReference>
<dbReference type="AlphaFoldDB" id="A0A1V5SJX3"/>
<sequence>MKIVDLRRDTITLPTTAMVDTAFKATLGDSVYGEDPNQVQLEKLAAEILGKEASIFVPSGTMGNLVALLSHTNRGDELICEENAHIRLSETGGGAMVGGLMFRGIEDHSGVPDVSAIESAIRADDIHYPPTSLICTEITHYRYGGIIPPLEKIAAIYTFAQKKGIPVHCDGARIFNAAVALNKEVSELTYYSDSVMVSLSKGLGAPVGSILVGQHDFIEKAKKYRKMLGGGMRQTGWLAACGIVALQKENIQLLYEDHQNAIRLAQGIARLPGVKIDFNQVQTNFILVDITQTSISGKLFLEKLKEKGILVTLAKPTLIRMVTSRVVNEQDIEYTVETISNLL</sequence>
<comment type="similarity">
    <text evidence="2">Belongs to the threonine aldolase family.</text>
</comment>
<evidence type="ECO:0000256" key="2">
    <source>
        <dbReference type="ARBA" id="ARBA00006966"/>
    </source>
</evidence>
<protein>
    <submittedName>
        <fullName evidence="7">L-allo-threonine aldolase</fullName>
        <ecNumber evidence="7">4.1.2.49</ecNumber>
    </submittedName>
</protein>
<dbReference type="GO" id="GO:0008732">
    <property type="term" value="F:L-allo-threonine aldolase activity"/>
    <property type="evidence" value="ECO:0007669"/>
    <property type="project" value="UniProtKB-EC"/>
</dbReference>
<feature type="modified residue" description="N6-(pyridoxal phosphate)lysine" evidence="5">
    <location>
        <position position="201"/>
    </location>
</feature>
<proteinExistence type="inferred from homology"/>